<feature type="transmembrane region" description="Helical" evidence="7">
    <location>
        <begin position="302"/>
        <end position="320"/>
    </location>
</feature>
<evidence type="ECO:0000256" key="7">
    <source>
        <dbReference type="SAM" id="Phobius"/>
    </source>
</evidence>
<reference evidence="9" key="1">
    <citation type="submission" date="2019-03" db="EMBL/GenBank/DDBJ databases">
        <authorList>
            <person name="Mank J."/>
            <person name="Almeida P."/>
        </authorList>
    </citation>
    <scope>NUCLEOTIDE SEQUENCE</scope>
    <source>
        <strain evidence="9">78183</strain>
    </source>
</reference>
<comment type="subcellular location">
    <subcellularLocation>
        <location evidence="1">Membrane</location>
        <topology evidence="1">Multi-pass membrane protein</topology>
    </subcellularLocation>
</comment>
<feature type="transmembrane region" description="Helical" evidence="7">
    <location>
        <begin position="271"/>
        <end position="290"/>
    </location>
</feature>
<keyword evidence="5" id="KW-0040">ANK repeat</keyword>
<keyword evidence="3" id="KW-0677">Repeat</keyword>
<evidence type="ECO:0000256" key="4">
    <source>
        <dbReference type="ARBA" id="ARBA00022989"/>
    </source>
</evidence>
<feature type="transmembrane region" description="Helical" evidence="7">
    <location>
        <begin position="35"/>
        <end position="53"/>
    </location>
</feature>
<protein>
    <recommendedName>
        <fullName evidence="8">PGG domain-containing protein</fullName>
    </recommendedName>
</protein>
<dbReference type="Pfam" id="PF13962">
    <property type="entry name" value="PGG"/>
    <property type="match status" value="2"/>
</dbReference>
<feature type="domain" description="PGG" evidence="8">
    <location>
        <begin position="219"/>
        <end position="319"/>
    </location>
</feature>
<dbReference type="PANTHER" id="PTHR24186:SF56">
    <property type="entry name" value="PGG DOMAIN-CONTAINING PROTEIN"/>
    <property type="match status" value="1"/>
</dbReference>
<organism evidence="9">
    <name type="scientific">Salix viminalis</name>
    <name type="common">Common osier</name>
    <name type="synonym">Basket willow</name>
    <dbReference type="NCBI Taxonomy" id="40686"/>
    <lineage>
        <taxon>Eukaryota</taxon>
        <taxon>Viridiplantae</taxon>
        <taxon>Streptophyta</taxon>
        <taxon>Embryophyta</taxon>
        <taxon>Tracheophyta</taxon>
        <taxon>Spermatophyta</taxon>
        <taxon>Magnoliopsida</taxon>
        <taxon>eudicotyledons</taxon>
        <taxon>Gunneridae</taxon>
        <taxon>Pentapetalae</taxon>
        <taxon>rosids</taxon>
        <taxon>fabids</taxon>
        <taxon>Malpighiales</taxon>
        <taxon>Salicaceae</taxon>
        <taxon>Saliceae</taxon>
        <taxon>Salix</taxon>
    </lineage>
</organism>
<feature type="transmembrane region" description="Helical" evidence="7">
    <location>
        <begin position="140"/>
        <end position="158"/>
    </location>
</feature>
<evidence type="ECO:0000256" key="6">
    <source>
        <dbReference type="ARBA" id="ARBA00023136"/>
    </source>
</evidence>
<evidence type="ECO:0000256" key="2">
    <source>
        <dbReference type="ARBA" id="ARBA00022692"/>
    </source>
</evidence>
<dbReference type="InterPro" id="IPR026961">
    <property type="entry name" value="PGG_dom"/>
</dbReference>
<name>A0A6N2MUR8_SALVM</name>
<proteinExistence type="predicted"/>
<evidence type="ECO:0000313" key="9">
    <source>
        <dbReference type="EMBL" id="VFU57321.1"/>
    </source>
</evidence>
<feature type="transmembrane region" description="Helical" evidence="7">
    <location>
        <begin position="84"/>
        <end position="103"/>
    </location>
</feature>
<evidence type="ECO:0000256" key="1">
    <source>
        <dbReference type="ARBA" id="ARBA00004141"/>
    </source>
</evidence>
<dbReference type="GO" id="GO:0005886">
    <property type="term" value="C:plasma membrane"/>
    <property type="evidence" value="ECO:0007669"/>
    <property type="project" value="TreeGrafter"/>
</dbReference>
<evidence type="ECO:0000256" key="5">
    <source>
        <dbReference type="ARBA" id="ARBA00023043"/>
    </source>
</evidence>
<feature type="transmembrane region" description="Helical" evidence="7">
    <location>
        <begin position="115"/>
        <end position="134"/>
    </location>
</feature>
<sequence>MAPQAPKPKNAERSISWFKRFQYDKERDSPSDARNVLLVIATLIAAVTFQAGVNPPGGVWQDDGDKENPHVAGRAIYASQISPYYVFLLSNTLALSASILVITSLTYRFPFHFEIWVATASMMITYASAIFAVTPRTSVRFRYLLITAVVPFVTRFLIQMLKKFRKSKKRAWSHKLSACDQEVDGQTGQRHPLTLRNPERSISWFKRFQYDKERDSPSDARNVLLVIATLIASVTFQAGVNPPGGVWQDEGGGKEFHAPGSAIYASRKSPYYVFLLSNTLAFSASLLVITSLTYRFPFHFEIWVATASMMITYASAIFAVTPRDSVRFRFILITAVVPFVARFLIQMLKKFRKGKKRAWSNKLSACDQEVDGQTGQRV</sequence>
<dbReference type="AlphaFoldDB" id="A0A6N2MUR8"/>
<evidence type="ECO:0000259" key="8">
    <source>
        <dbReference type="Pfam" id="PF13962"/>
    </source>
</evidence>
<feature type="transmembrane region" description="Helical" evidence="7">
    <location>
        <begin position="222"/>
        <end position="240"/>
    </location>
</feature>
<keyword evidence="4 7" id="KW-1133">Transmembrane helix</keyword>
<dbReference type="PANTHER" id="PTHR24186">
    <property type="entry name" value="PROTEIN PHOSPHATASE 1 REGULATORY SUBUNIT"/>
    <property type="match status" value="1"/>
</dbReference>
<accession>A0A6N2MUR8</accession>
<keyword evidence="6 7" id="KW-0472">Membrane</keyword>
<feature type="domain" description="PGG" evidence="8">
    <location>
        <begin position="32"/>
        <end position="132"/>
    </location>
</feature>
<gene>
    <name evidence="9" type="ORF">SVIM_LOCUS414213</name>
</gene>
<keyword evidence="2 7" id="KW-0812">Transmembrane</keyword>
<dbReference type="EMBL" id="CAADRP010001941">
    <property type="protein sequence ID" value="VFU57321.1"/>
    <property type="molecule type" value="Genomic_DNA"/>
</dbReference>
<evidence type="ECO:0000256" key="3">
    <source>
        <dbReference type="ARBA" id="ARBA00022737"/>
    </source>
</evidence>
<feature type="transmembrane region" description="Helical" evidence="7">
    <location>
        <begin position="326"/>
        <end position="345"/>
    </location>
</feature>